<protein>
    <submittedName>
        <fullName evidence="3">Uncharacterized protein</fullName>
    </submittedName>
</protein>
<dbReference type="EMBL" id="JBBPBM010000008">
    <property type="protein sequence ID" value="KAK8572483.1"/>
    <property type="molecule type" value="Genomic_DNA"/>
</dbReference>
<keyword evidence="1" id="KW-0732">Signal</keyword>
<evidence type="ECO:0000256" key="1">
    <source>
        <dbReference type="ARBA" id="ARBA00022729"/>
    </source>
</evidence>
<dbReference type="SUPFAM" id="SSF51110">
    <property type="entry name" value="alpha-D-mannose-specific plant lectins"/>
    <property type="match status" value="1"/>
</dbReference>
<comment type="caution">
    <text evidence="3">The sequence shown here is derived from an EMBL/GenBank/DDBJ whole genome shotgun (WGS) entry which is preliminary data.</text>
</comment>
<dbReference type="InterPro" id="IPR036426">
    <property type="entry name" value="Bulb-type_lectin_dom_sf"/>
</dbReference>
<organism evidence="3 4">
    <name type="scientific">Hibiscus sabdariffa</name>
    <name type="common">roselle</name>
    <dbReference type="NCBI Taxonomy" id="183260"/>
    <lineage>
        <taxon>Eukaryota</taxon>
        <taxon>Viridiplantae</taxon>
        <taxon>Streptophyta</taxon>
        <taxon>Embryophyta</taxon>
        <taxon>Tracheophyta</taxon>
        <taxon>Spermatophyta</taxon>
        <taxon>Magnoliopsida</taxon>
        <taxon>eudicotyledons</taxon>
        <taxon>Gunneridae</taxon>
        <taxon>Pentapetalae</taxon>
        <taxon>rosids</taxon>
        <taxon>malvids</taxon>
        <taxon>Malvales</taxon>
        <taxon>Malvaceae</taxon>
        <taxon>Malvoideae</taxon>
        <taxon>Hibiscus</taxon>
    </lineage>
</organism>
<gene>
    <name evidence="3" type="ORF">V6N12_028536</name>
</gene>
<sequence>MENLDHPVNGRRSKLLFKENGDLALTDTAHFNVWAISTVTKSKLITYLQLAKSEIFFSEIPRVLFYGRALILQQTLFFLNNHSLDPH</sequence>
<evidence type="ECO:0000313" key="3">
    <source>
        <dbReference type="EMBL" id="KAK8572483.1"/>
    </source>
</evidence>
<keyword evidence="4" id="KW-1185">Reference proteome</keyword>
<evidence type="ECO:0000256" key="2">
    <source>
        <dbReference type="ARBA" id="ARBA00023157"/>
    </source>
</evidence>
<keyword evidence="2" id="KW-1015">Disulfide bond</keyword>
<name>A0ABR2F647_9ROSI</name>
<reference evidence="3 4" key="1">
    <citation type="journal article" date="2024" name="G3 (Bethesda)">
        <title>Genome assembly of Hibiscus sabdariffa L. provides insights into metabolisms of medicinal natural products.</title>
        <authorList>
            <person name="Kim T."/>
        </authorList>
    </citation>
    <scope>NUCLEOTIDE SEQUENCE [LARGE SCALE GENOMIC DNA]</scope>
    <source>
        <strain evidence="3">TK-2024</strain>
        <tissue evidence="3">Old leaves</tissue>
    </source>
</reference>
<evidence type="ECO:0000313" key="4">
    <source>
        <dbReference type="Proteomes" id="UP001472677"/>
    </source>
</evidence>
<proteinExistence type="predicted"/>
<accession>A0ABR2F647</accession>
<dbReference type="Proteomes" id="UP001472677">
    <property type="component" value="Unassembled WGS sequence"/>
</dbReference>